<reference evidence="5" key="2">
    <citation type="submission" date="2025-09" db="UniProtKB">
        <authorList>
            <consortium name="Ensembl"/>
        </authorList>
    </citation>
    <scope>IDENTIFICATION</scope>
</reference>
<comment type="similarity">
    <text evidence="1">Belongs to the zygin family.</text>
</comment>
<keyword evidence="2" id="KW-0597">Phosphoprotein</keyword>
<dbReference type="Ensembl" id="ENSABRT00000031461.1">
    <property type="protein sequence ID" value="ENSABRP00000022382.1"/>
    <property type="gene ID" value="ENSABRG00000018964.1"/>
</dbReference>
<protein>
    <submittedName>
        <fullName evidence="5">Fasciculation and elongation protein zeta 1</fullName>
    </submittedName>
</protein>
<dbReference type="GO" id="GO:1902902">
    <property type="term" value="P:negative regulation of autophagosome assembly"/>
    <property type="evidence" value="ECO:0007669"/>
    <property type="project" value="Ensembl"/>
</dbReference>
<evidence type="ECO:0000256" key="3">
    <source>
        <dbReference type="ARBA" id="ARBA00023054"/>
    </source>
</evidence>
<evidence type="ECO:0000256" key="1">
    <source>
        <dbReference type="ARBA" id="ARBA00006788"/>
    </source>
</evidence>
<evidence type="ECO:0000313" key="6">
    <source>
        <dbReference type="Proteomes" id="UP000694426"/>
    </source>
</evidence>
<dbReference type="GeneTree" id="ENSGT00390000017627"/>
<dbReference type="GO" id="GO:0005813">
    <property type="term" value="C:centrosome"/>
    <property type="evidence" value="ECO:0007669"/>
    <property type="project" value="Ensembl"/>
</dbReference>
<proteinExistence type="inferred from homology"/>
<accession>A0A8B9CQ69</accession>
<name>A0A8B9CQ69_9AVES</name>
<dbReference type="PANTHER" id="PTHR12394">
    <property type="entry name" value="ZYGIN"/>
    <property type="match status" value="1"/>
</dbReference>
<dbReference type="GO" id="GO:0043015">
    <property type="term" value="F:gamma-tubulin binding"/>
    <property type="evidence" value="ECO:0007669"/>
    <property type="project" value="Ensembl"/>
</dbReference>
<feature type="compositionally biased region" description="Acidic residues" evidence="4">
    <location>
        <begin position="230"/>
        <end position="257"/>
    </location>
</feature>
<dbReference type="Pfam" id="PF07763">
    <property type="entry name" value="FEZ"/>
    <property type="match status" value="1"/>
</dbReference>
<dbReference type="Proteomes" id="UP000694426">
    <property type="component" value="Unplaced"/>
</dbReference>
<dbReference type="GO" id="GO:0030424">
    <property type="term" value="C:axon"/>
    <property type="evidence" value="ECO:0007669"/>
    <property type="project" value="TreeGrafter"/>
</dbReference>
<feature type="region of interest" description="Disordered" evidence="4">
    <location>
        <begin position="224"/>
        <end position="265"/>
    </location>
</feature>
<feature type="region of interest" description="Disordered" evidence="4">
    <location>
        <begin position="31"/>
        <end position="57"/>
    </location>
</feature>
<feature type="compositionally biased region" description="Basic and acidic residues" evidence="4">
    <location>
        <begin position="38"/>
        <end position="49"/>
    </location>
</feature>
<organism evidence="5 6">
    <name type="scientific">Anser brachyrhynchus</name>
    <name type="common">Pink-footed goose</name>
    <dbReference type="NCBI Taxonomy" id="132585"/>
    <lineage>
        <taxon>Eukaryota</taxon>
        <taxon>Metazoa</taxon>
        <taxon>Chordata</taxon>
        <taxon>Craniata</taxon>
        <taxon>Vertebrata</taxon>
        <taxon>Euteleostomi</taxon>
        <taxon>Archelosauria</taxon>
        <taxon>Archosauria</taxon>
        <taxon>Dinosauria</taxon>
        <taxon>Saurischia</taxon>
        <taxon>Theropoda</taxon>
        <taxon>Coelurosauria</taxon>
        <taxon>Aves</taxon>
        <taxon>Neognathae</taxon>
        <taxon>Galloanserae</taxon>
        <taxon>Anseriformes</taxon>
        <taxon>Anatidae</taxon>
        <taxon>Anserinae</taxon>
        <taxon>Anser</taxon>
    </lineage>
</organism>
<feature type="compositionally biased region" description="Basic and acidic residues" evidence="4">
    <location>
        <begin position="166"/>
        <end position="176"/>
    </location>
</feature>
<keyword evidence="6" id="KW-1185">Reference proteome</keyword>
<dbReference type="AlphaFoldDB" id="A0A8B9CQ69"/>
<keyword evidence="3" id="KW-0175">Coiled coil</keyword>
<evidence type="ECO:0000256" key="2">
    <source>
        <dbReference type="ARBA" id="ARBA00022553"/>
    </source>
</evidence>
<dbReference type="GO" id="GO:0005794">
    <property type="term" value="C:Golgi apparatus"/>
    <property type="evidence" value="ECO:0007669"/>
    <property type="project" value="Ensembl"/>
</dbReference>
<sequence>MKTVVRCCRDAAVTPGTLLALYWDYSQQSASKGNWEPSWRDPEQQEPHRCPLPTAKAGARRMEAPLVSLEEEFEEGPGDDGGTPRRTADPALAELESFSAEMMSFKSMEDLVQEFDEKLTVCFRNYDAATEGLAPVRGRLQAQEEEERLQDEEVWDALTDGFAPRDSPRPWLHPEAEAPDGTDPQLCEKEEEEELAERSEHDSGINEEPLLTAEQVIEELEELMQSSPDPEADPDGDEDEEEEEEEEEEEAEADAEGDSGGGGMEPILLRELHTFSPTFNNNCSHEGLEQLSAGELVAAAGRAEAASRALSAELVAQLARRDELAFEKEVKTAFIGALLAVQGEQREQREAARRRRRDRGLSLQGGRPERGGHMPRKRFSMEGISSILHSGLRQTFGPATNEKQYLNTVIPYEKKGSPPSVEDLQMLTNILFAMKEGNEKVPTLLTDYILKVLCPT</sequence>
<dbReference type="PANTHER" id="PTHR12394:SF4">
    <property type="entry name" value="FASCICULATION AND ELONGATION PROTEIN ZETA-1"/>
    <property type="match status" value="1"/>
</dbReference>
<dbReference type="InterPro" id="IPR011680">
    <property type="entry name" value="FEZ"/>
</dbReference>
<evidence type="ECO:0000256" key="4">
    <source>
        <dbReference type="SAM" id="MobiDB-lite"/>
    </source>
</evidence>
<feature type="region of interest" description="Disordered" evidence="4">
    <location>
        <begin position="147"/>
        <end position="209"/>
    </location>
</feature>
<gene>
    <name evidence="5" type="primary">FEZ1</name>
</gene>
<reference evidence="5" key="1">
    <citation type="submission" date="2025-08" db="UniProtKB">
        <authorList>
            <consortium name="Ensembl"/>
        </authorList>
    </citation>
    <scope>IDENTIFICATION</scope>
</reference>
<evidence type="ECO:0000313" key="5">
    <source>
        <dbReference type="Ensembl" id="ENSABRP00000022382.1"/>
    </source>
</evidence>
<feature type="region of interest" description="Disordered" evidence="4">
    <location>
        <begin position="345"/>
        <end position="377"/>
    </location>
</feature>